<organism evidence="2 3">
    <name type="scientific">Veronia pacifica</name>
    <dbReference type="NCBI Taxonomy" id="1080227"/>
    <lineage>
        <taxon>Bacteria</taxon>
        <taxon>Pseudomonadati</taxon>
        <taxon>Pseudomonadota</taxon>
        <taxon>Gammaproteobacteria</taxon>
        <taxon>Vibrionales</taxon>
        <taxon>Vibrionaceae</taxon>
        <taxon>Veronia</taxon>
    </lineage>
</organism>
<protein>
    <recommendedName>
        <fullName evidence="4">Endonuclease/exonuclease/phosphatase domain-containing protein</fullName>
    </recommendedName>
</protein>
<dbReference type="AlphaFoldDB" id="A0A1C3EPY2"/>
<dbReference type="InterPro" id="IPR036691">
    <property type="entry name" value="Endo/exonu/phosph_ase_sf"/>
</dbReference>
<evidence type="ECO:0008006" key="4">
    <source>
        <dbReference type="Google" id="ProtNLM"/>
    </source>
</evidence>
<dbReference type="SUPFAM" id="SSF56219">
    <property type="entry name" value="DNase I-like"/>
    <property type="match status" value="1"/>
</dbReference>
<keyword evidence="1" id="KW-0732">Signal</keyword>
<feature type="chain" id="PRO_5008673305" description="Endonuclease/exonuclease/phosphatase domain-containing protein" evidence="1">
    <location>
        <begin position="20"/>
        <end position="277"/>
    </location>
</feature>
<dbReference type="Proteomes" id="UP000094936">
    <property type="component" value="Unassembled WGS sequence"/>
</dbReference>
<dbReference type="EMBL" id="LYBM01000004">
    <property type="protein sequence ID" value="ODA35308.1"/>
    <property type="molecule type" value="Genomic_DNA"/>
</dbReference>
<comment type="caution">
    <text evidence="2">The sequence shown here is derived from an EMBL/GenBank/DDBJ whole genome shotgun (WGS) entry which is preliminary data.</text>
</comment>
<accession>A0A1C3EPY2</accession>
<evidence type="ECO:0000313" key="3">
    <source>
        <dbReference type="Proteomes" id="UP000094936"/>
    </source>
</evidence>
<dbReference type="OrthoDB" id="9793162at2"/>
<gene>
    <name evidence="2" type="ORF">A8L45_03830</name>
</gene>
<feature type="signal peptide" evidence="1">
    <location>
        <begin position="1"/>
        <end position="19"/>
    </location>
</feature>
<dbReference type="Gene3D" id="3.60.10.10">
    <property type="entry name" value="Endonuclease/exonuclease/phosphatase"/>
    <property type="match status" value="1"/>
</dbReference>
<keyword evidence="3" id="KW-1185">Reference proteome</keyword>
<name>A0A1C3EPY2_9GAMM</name>
<dbReference type="RefSeq" id="WP_068899428.1">
    <property type="nucleotide sequence ID" value="NZ_LYBM01000004.1"/>
</dbReference>
<reference evidence="2 3" key="1">
    <citation type="submission" date="2016-05" db="EMBL/GenBank/DDBJ databases">
        <title>Genomic Taxonomy of the Vibrionaceae.</title>
        <authorList>
            <person name="Gomez-Gil B."/>
            <person name="Enciso-Ibarra J."/>
        </authorList>
    </citation>
    <scope>NUCLEOTIDE SEQUENCE [LARGE SCALE GENOMIC DNA]</scope>
    <source>
        <strain evidence="2 3">CAIM 1920</strain>
    </source>
</reference>
<proteinExistence type="predicted"/>
<dbReference type="STRING" id="1080227.A8L45_03830"/>
<evidence type="ECO:0000313" key="2">
    <source>
        <dbReference type="EMBL" id="ODA35308.1"/>
    </source>
</evidence>
<evidence type="ECO:0000256" key="1">
    <source>
        <dbReference type="SAM" id="SignalP"/>
    </source>
</evidence>
<sequence>MRSANFYIIASLLSATAYAEDLEIVTWNLGSEDNCRVKTDLEHAVYSQYAREINADVYVLQQVSSIQSLDRIFSGLHYDFIVSKPNTNTRCNSIKGSPARLAFAIKKGIKYRYTKQEDLIKTTLTKTLQYGITLDLPQIDLKMLNIELPKGCFQGSLTQKNRDCRKMRTQLPLLKNWLNRYPDNQKLLVLGEFNRWMEQASDMTVEYLGTELYHATGDLSPCHNRNKGLLDHILLSPAATATLALPGAHFYQLSDVTFPIKTPKRCPIGITLASAGH</sequence>